<feature type="region of interest" description="Disordered" evidence="2">
    <location>
        <begin position="479"/>
        <end position="528"/>
    </location>
</feature>
<keyword evidence="4" id="KW-1185">Reference proteome</keyword>
<proteinExistence type="predicted"/>
<evidence type="ECO:0000256" key="1">
    <source>
        <dbReference type="SAM" id="Coils"/>
    </source>
</evidence>
<feature type="compositionally biased region" description="Low complexity" evidence="2">
    <location>
        <begin position="221"/>
        <end position="235"/>
    </location>
</feature>
<sequence>MKAGKRDEAQAIRPIHLTDHSFVSRLMSKYSWSIYGAAPRSTMQFHKEQRQAGAEAVSISPRIEIKQFIQPLHVQLIYRSGELAALAQAKTQALASLAKHAMPRLEQAVKEQASIKQEMRLIELPSAELGGTRHISRSSEAKGRRLLAAPQRHELVPFSSAYPLLHRIEQERVAAVKRKSAQQLLDKVGQVELKLEQELAVIRSKQQHTHSEHSGLQQHVATASKAQAIASSAAKEPSAAKELPAVIEQSVAKEPPAVIEQSVAKEPPTVIEQSVVKEPPTAIEPPAAIKLPAAVEPPAAIKLPAAVEPLAKAKPYSAAVPGSTAELSVVRQTGAISVKWSKLVQQSLLSVEAANAAALHHLKTADHGQAAADSSTANVAQSTVRLRKRAILQAKAKLQEQVQNKQIMKHQLLLVSESSKQLIRKHSAALLRNMQQLVIKSKPNEPLQLSYRMTQDQKSLHERKVTQVHRTQPLYTAVAEQRASSAIQRSKQEQAAGSKQHRNEQERAAGNKQRHNEQEQAAGNNQQHSEQVIMPKRLQTSPQQIAGLRDWNIRLNQQGETVVSIRSGQEKQQGSATTTIRLVHRKLSEHEQQLTVQRMAKQQAELPVYRKQKIERARRTGVVLPAAAASTNKIANTKHHNERSAGNITKLQRDDRLSFYLLTKRALVARIQQQFYAAKRSQAVLIFAQQPAKLRLRLPHVNRQITVLEPVQARLEQLLQPIVRRLQSSVFHSVNAVEAQSSTAQPDRELYSGQRNEQKQLKLLTLVQRIEQQTLLARRLYSASSLTASQPDLERKRFKQTQASMVAALNNQLDIRPMQQRDKARLYYKPGQTLQAGSMPAVRQARSEFLSRLLAGRQGQLERRPAANRAMLEHVQKREAASAQYASKQLEQELMRVQSAHAVEQAADAVMQKLEDAGNSIGQHYYRRLVQSVTAPKISSNKQASLQTIAGLRIMAALYNPQLVRGQIAWEQLFGQPQHNQLRASTFAGQLPQLLLPAQRNASVSTMQMNIVYNVERNRVLRNDRSGSTANRWRTVEAIPRKSRLAPAPALATMAKLNAIQSQMLTVLPDRLLQAMRQGRAIQGTATDQAMYGPAIRNQATQIVAAPSSATYDLASRGLAAEGLALRSQALQSIALHSPESRGLASRGLAAEGLALRSQALQSIALHSPASRGLAVEGLALRIQATQGLAPHSPVLRGLAAPDLAVQVLAQHNPASRGPAVQVQAPATQAAHALDQPAAARSGQAPLQARQQFAFKVSEQRHPLARLDVKKEAAKQAEPHGVKQLQQTVQRLEQQLQEQQAELVKKETQSSTRQLVDQLYEELSRKLRMEAKRIGR</sequence>
<dbReference type="Proteomes" id="UP000683139">
    <property type="component" value="Unassembled WGS sequence"/>
</dbReference>
<organism evidence="3 4">
    <name type="scientific">Paenibacillus montaniterrae</name>
    <dbReference type="NCBI Taxonomy" id="429341"/>
    <lineage>
        <taxon>Bacteria</taxon>
        <taxon>Bacillati</taxon>
        <taxon>Bacillota</taxon>
        <taxon>Bacilli</taxon>
        <taxon>Bacillales</taxon>
        <taxon>Paenibacillaceae</taxon>
        <taxon>Paenibacillus</taxon>
    </lineage>
</organism>
<evidence type="ECO:0000256" key="2">
    <source>
        <dbReference type="SAM" id="MobiDB-lite"/>
    </source>
</evidence>
<evidence type="ECO:0000313" key="3">
    <source>
        <dbReference type="EMBL" id="GIP16242.1"/>
    </source>
</evidence>
<dbReference type="EMBL" id="BOSE01000003">
    <property type="protein sequence ID" value="GIP16242.1"/>
    <property type="molecule type" value="Genomic_DNA"/>
</dbReference>
<comment type="caution">
    <text evidence="3">The sequence shown here is derived from an EMBL/GenBank/DDBJ whole genome shotgun (WGS) entry which is preliminary data.</text>
</comment>
<feature type="region of interest" description="Disordered" evidence="2">
    <location>
        <begin position="204"/>
        <end position="235"/>
    </location>
</feature>
<keyword evidence="1" id="KW-0175">Coiled coil</keyword>
<evidence type="ECO:0000313" key="4">
    <source>
        <dbReference type="Proteomes" id="UP000683139"/>
    </source>
</evidence>
<dbReference type="RefSeq" id="WP_213514517.1">
    <property type="nucleotide sequence ID" value="NZ_BOSE01000003.1"/>
</dbReference>
<feature type="compositionally biased region" description="Basic and acidic residues" evidence="2">
    <location>
        <begin position="501"/>
        <end position="518"/>
    </location>
</feature>
<feature type="coiled-coil region" evidence="1">
    <location>
        <begin position="1282"/>
        <end position="1309"/>
    </location>
</feature>
<reference evidence="3" key="1">
    <citation type="submission" date="2021-03" db="EMBL/GenBank/DDBJ databases">
        <title>Antimicrobial resistance genes in bacteria isolated from Japanese honey, and their potential for conferring macrolide and lincosamide resistance in the American foulbrood pathogen Paenibacillus larvae.</title>
        <authorList>
            <person name="Okamoto M."/>
            <person name="Kumagai M."/>
            <person name="Kanamori H."/>
            <person name="Takamatsu D."/>
        </authorList>
    </citation>
    <scope>NUCLEOTIDE SEQUENCE</scope>
    <source>
        <strain evidence="3">J40TS1</strain>
    </source>
</reference>
<feature type="compositionally biased region" description="Polar residues" evidence="2">
    <location>
        <begin position="482"/>
        <end position="497"/>
    </location>
</feature>
<protein>
    <submittedName>
        <fullName evidence="3">Uncharacterized protein</fullName>
    </submittedName>
</protein>
<accession>A0A919YN48</accession>
<name>A0A919YN48_9BACL</name>
<gene>
    <name evidence="3" type="ORF">J40TS1_18840</name>
</gene>